<evidence type="ECO:0000256" key="1">
    <source>
        <dbReference type="SAM" id="Phobius"/>
    </source>
</evidence>
<evidence type="ECO:0000313" key="5">
    <source>
        <dbReference type="EMBL" id="STX78601.1"/>
    </source>
</evidence>
<dbReference type="RefSeq" id="WP_011945619.1">
    <property type="nucleotide sequence ID" value="NZ_BAZA01000105.1"/>
</dbReference>
<feature type="domain" description="DotM C-terminal cytoplasmic" evidence="2">
    <location>
        <begin position="195"/>
        <end position="358"/>
    </location>
</feature>
<gene>
    <name evidence="3" type="primary">icmP</name>
    <name evidence="5" type="ORF">NCTC12000_00579</name>
    <name evidence="4" type="ORF">O6C86_13645</name>
</gene>
<dbReference type="NCBIfam" id="NF033890">
    <property type="entry name" value="DotM_IcmP_IVB"/>
    <property type="match status" value="1"/>
</dbReference>
<dbReference type="EMBL" id="AY543379">
    <property type="protein sequence ID" value="AAS92047.1"/>
    <property type="molecule type" value="Genomic_DNA"/>
</dbReference>
<dbReference type="EMBL" id="UGOL01000001">
    <property type="protein sequence ID" value="STX78601.1"/>
    <property type="molecule type" value="Genomic_DNA"/>
</dbReference>
<evidence type="ECO:0000313" key="4">
    <source>
        <dbReference type="EMBL" id="MCZ4720247.1"/>
    </source>
</evidence>
<dbReference type="InterPro" id="IPR056464">
    <property type="entry name" value="DotM_C"/>
</dbReference>
<sequence>MAQQQQQSGSDNSMAPVWIVILLFITAYFVWALAHQYIVSFVFTINIWQARLVNLFLNNQLLANQIYLMQTLDPNTVNWDQMVTVMRAVGDYMRYPVICILVVLAFVLYNSNVTLKYRKTYDMKSLRAQEQFNWPAIMPIVKEDLVSQDVNKGPWAMALTPMEFARKYNLLRKDDALLDNPVPGQEMTAGIRRGDAKRVFTMQLGPYWDGFERCSPQAYALSAVFMARMNRDRDAANNILKVLDKTFVDGKPDFSVARPVMKKYQNSELVQEVVAKHAYVLTVIASLLEAAREDGVVPSSEFLWLKPVDRRLWYMLNCVGRQTPYSEVAGPFAHWKAEKEMGRRSLVPMIDEAIRALEIAVKEVRLTPRQMEELEP</sequence>
<reference evidence="5 6" key="2">
    <citation type="submission" date="2018-06" db="EMBL/GenBank/DDBJ databases">
        <authorList>
            <consortium name="Pathogen Informatics"/>
            <person name="Doyle S."/>
        </authorList>
    </citation>
    <scope>NUCLEOTIDE SEQUENCE [LARGE SCALE GENOMIC DNA]</scope>
    <source>
        <strain evidence="5 6">NCTC12000</strain>
    </source>
</reference>
<dbReference type="Proteomes" id="UP001071279">
    <property type="component" value="Unassembled WGS sequence"/>
</dbReference>
<evidence type="ECO:0000259" key="2">
    <source>
        <dbReference type="Pfam" id="PF23127"/>
    </source>
</evidence>
<feature type="non-terminal residue" evidence="3">
    <location>
        <position position="376"/>
    </location>
</feature>
<dbReference type="InterPro" id="IPR049921">
    <property type="entry name" value="DotM-like"/>
</dbReference>
<feature type="transmembrane region" description="Helical" evidence="1">
    <location>
        <begin position="92"/>
        <end position="109"/>
    </location>
</feature>
<name>Q6QFQ9_LEGPN</name>
<evidence type="ECO:0000313" key="6">
    <source>
        <dbReference type="Proteomes" id="UP000254631"/>
    </source>
</evidence>
<accession>Q6QFQ9</accession>
<protein>
    <submittedName>
        <fullName evidence="3">IcmP protein</fullName>
    </submittedName>
    <submittedName>
        <fullName evidence="4">Type IVB secretion system coupling complex protein DotM/IcmP</fullName>
    </submittedName>
</protein>
<reference evidence="3" key="1">
    <citation type="journal article" date="2004" name="Plasmid">
        <title>Comparative sequence analysis of the icm/dot genes in Legionella.</title>
        <authorList>
            <person name="Morozova I."/>
            <person name="Qu X."/>
            <person name="Shi S."/>
            <person name="Asamani G."/>
            <person name="Greenberg J.E."/>
            <person name="Shuman H.A."/>
            <person name="Russo J.J."/>
        </authorList>
    </citation>
    <scope>NUCLEOTIDE SEQUENCE</scope>
    <source>
        <strain evidence="3">Bellingham 1</strain>
    </source>
</reference>
<reference evidence="4" key="3">
    <citation type="submission" date="2022-12" db="EMBL/GenBank/DDBJ databases">
        <title>Comparative genomics of Legionella pneumophila isolates from the West Bank and Germany support molecular epidemiology of Legionnaires disease.</title>
        <authorList>
            <person name="Zayed A.R."/>
            <person name="Bitar D.M."/>
            <person name="Steinert M."/>
            <person name="Lueck C."/>
            <person name="Brettar I."/>
            <person name="Hoefle M.G."/>
            <person name="Bunk B."/>
        </authorList>
    </citation>
    <scope>NUCLEOTIDE SEQUENCE</scope>
    <source>
        <strain evidence="4">H23</strain>
    </source>
</reference>
<organism evidence="3">
    <name type="scientific">Legionella pneumophila</name>
    <dbReference type="NCBI Taxonomy" id="446"/>
    <lineage>
        <taxon>Bacteria</taxon>
        <taxon>Pseudomonadati</taxon>
        <taxon>Pseudomonadota</taxon>
        <taxon>Gammaproteobacteria</taxon>
        <taxon>Legionellales</taxon>
        <taxon>Legionellaceae</taxon>
        <taxon>Legionella</taxon>
    </lineage>
</organism>
<keyword evidence="1" id="KW-0472">Membrane</keyword>
<proteinExistence type="predicted"/>
<feature type="transmembrane region" description="Helical" evidence="1">
    <location>
        <begin position="12"/>
        <end position="31"/>
    </location>
</feature>
<dbReference type="Pfam" id="PF23127">
    <property type="entry name" value="DotM_C"/>
    <property type="match status" value="1"/>
</dbReference>
<keyword evidence="1" id="KW-1133">Transmembrane helix</keyword>
<keyword evidence="1" id="KW-0812">Transmembrane</keyword>
<dbReference type="OMA" id="MAPIWIM"/>
<dbReference type="AlphaFoldDB" id="Q6QFQ9"/>
<dbReference type="Proteomes" id="UP000254631">
    <property type="component" value="Unassembled WGS sequence"/>
</dbReference>
<dbReference type="EMBL" id="JAPXIC010000091">
    <property type="protein sequence ID" value="MCZ4720247.1"/>
    <property type="molecule type" value="Genomic_DNA"/>
</dbReference>
<evidence type="ECO:0000313" key="3">
    <source>
        <dbReference type="EMBL" id="AAS92047.1"/>
    </source>
</evidence>